<evidence type="ECO:0000256" key="8">
    <source>
        <dbReference type="ARBA" id="ARBA00038091"/>
    </source>
</evidence>
<keyword evidence="6" id="KW-0949">S-adenosyl-L-methionine</keyword>
<evidence type="ECO:0000256" key="6">
    <source>
        <dbReference type="ARBA" id="ARBA00022691"/>
    </source>
</evidence>
<evidence type="ECO:0000256" key="1">
    <source>
        <dbReference type="ARBA" id="ARBA00004496"/>
    </source>
</evidence>
<dbReference type="CDD" id="cd02440">
    <property type="entry name" value="AdoMet_MTases"/>
    <property type="match status" value="1"/>
</dbReference>
<evidence type="ECO:0000256" key="2">
    <source>
        <dbReference type="ARBA" id="ARBA00022490"/>
    </source>
</evidence>
<dbReference type="GO" id="GO:0003723">
    <property type="term" value="F:RNA binding"/>
    <property type="evidence" value="ECO:0007669"/>
    <property type="project" value="UniProtKB-KW"/>
</dbReference>
<keyword evidence="2" id="KW-0963">Cytoplasm</keyword>
<dbReference type="PROSITE" id="PS50890">
    <property type="entry name" value="PUA"/>
    <property type="match status" value="1"/>
</dbReference>
<dbReference type="KEGG" id="mpg:Theba_0339"/>
<feature type="domain" description="PUA" evidence="9">
    <location>
        <begin position="3"/>
        <end position="86"/>
    </location>
</feature>
<dbReference type="InterPro" id="IPR036974">
    <property type="entry name" value="PUA_sf"/>
</dbReference>
<evidence type="ECO:0000259" key="9">
    <source>
        <dbReference type="SMART" id="SM00359"/>
    </source>
</evidence>
<evidence type="ECO:0000313" key="10">
    <source>
        <dbReference type="EMBL" id="AFK06068.1"/>
    </source>
</evidence>
<dbReference type="PANTHER" id="PTHR42873:SF1">
    <property type="entry name" value="S-ADENOSYLMETHIONINE-DEPENDENT METHYLTRANSFERASE DOMAIN-CONTAINING PROTEIN"/>
    <property type="match status" value="1"/>
</dbReference>
<keyword evidence="7" id="KW-0694">RNA-binding</keyword>
<keyword evidence="5 10" id="KW-0808">Transferase</keyword>
<proteinExistence type="inferred from homology"/>
<dbReference type="GO" id="GO:0008168">
    <property type="term" value="F:methyltransferase activity"/>
    <property type="evidence" value="ECO:0007669"/>
    <property type="project" value="UniProtKB-KW"/>
</dbReference>
<dbReference type="GO" id="GO:0005737">
    <property type="term" value="C:cytoplasm"/>
    <property type="evidence" value="ECO:0007669"/>
    <property type="project" value="UniProtKB-SubCell"/>
</dbReference>
<keyword evidence="3" id="KW-0698">rRNA processing</keyword>
<keyword evidence="11" id="KW-1185">Reference proteome</keyword>
<dbReference type="RefSeq" id="WP_014730207.1">
    <property type="nucleotide sequence ID" value="NC_017934.1"/>
</dbReference>
<evidence type="ECO:0000256" key="5">
    <source>
        <dbReference type="ARBA" id="ARBA00022679"/>
    </source>
</evidence>
<comment type="similarity">
    <text evidence="8">Belongs to the methyltransferase superfamily. RlmI family.</text>
</comment>
<name>I2F2B5_9BACT</name>
<evidence type="ECO:0000256" key="4">
    <source>
        <dbReference type="ARBA" id="ARBA00022603"/>
    </source>
</evidence>
<dbReference type="eggNOG" id="COG1092">
    <property type="taxonomic scope" value="Bacteria"/>
</dbReference>
<organism evidence="10 11">
    <name type="scientific">Mesotoga prima MesG1.Ag.4.2</name>
    <dbReference type="NCBI Taxonomy" id="660470"/>
    <lineage>
        <taxon>Bacteria</taxon>
        <taxon>Thermotogati</taxon>
        <taxon>Thermotogota</taxon>
        <taxon>Thermotogae</taxon>
        <taxon>Kosmotogales</taxon>
        <taxon>Kosmotogaceae</taxon>
        <taxon>Mesotoga</taxon>
    </lineage>
</organism>
<dbReference type="Pfam" id="PF17785">
    <property type="entry name" value="PUA_3"/>
    <property type="match status" value="1"/>
</dbReference>
<dbReference type="InterPro" id="IPR029063">
    <property type="entry name" value="SAM-dependent_MTases_sf"/>
</dbReference>
<dbReference type="AlphaFoldDB" id="I2F2B5"/>
<dbReference type="InterPro" id="IPR002478">
    <property type="entry name" value="PUA"/>
</dbReference>
<dbReference type="CDD" id="cd11572">
    <property type="entry name" value="RlmI_M_like"/>
    <property type="match status" value="1"/>
</dbReference>
<sequence length="392" mass="43633">MSARVVLKRSIKRRIAFGHPWIYDNEIEKADSVEGGCIVDVLTNSGQFLGRGYYNPDSSIRVRLLTRRNCSIDTDFFAQKLKRSLAMKSSLLRYGNALRVTFGEADGLPGLIVDKFSDWLVVQFNTLGIGVLKNEIIEALIATLKPKGIFEKSEGISLTKEGLESKEGWLFGNGPELLPFSLNGVTFFADTKGQKTGFFLDQRDNAEKLSKYANGRNVLDVFSYTGNFSFHCLSQGASRATLVDSSERALSVARETAEINGFISRCEFVRANAFDYLREESLAGHSLVIVDPPAMAKSPSSKKSALRGYKELNLRVIKKAVSGSLLASSSCTQIISEDDWMRTINDAFHDSKKVGIVSFRGGQPLDHPEVSSIFETRYLKFCLFRVFELCDF</sequence>
<dbReference type="EMBL" id="CP003532">
    <property type="protein sequence ID" value="AFK06068.1"/>
    <property type="molecule type" value="Genomic_DNA"/>
</dbReference>
<dbReference type="GO" id="GO:0006364">
    <property type="term" value="P:rRNA processing"/>
    <property type="evidence" value="ECO:0007669"/>
    <property type="project" value="UniProtKB-KW"/>
</dbReference>
<evidence type="ECO:0000313" key="11">
    <source>
        <dbReference type="Proteomes" id="UP000002881"/>
    </source>
</evidence>
<dbReference type="PANTHER" id="PTHR42873">
    <property type="entry name" value="RIBOSOMAL RNA LARGE SUBUNIT METHYLTRANSFERASE"/>
    <property type="match status" value="1"/>
</dbReference>
<keyword evidence="4 10" id="KW-0489">Methyltransferase</keyword>
<reference evidence="10 11" key="1">
    <citation type="journal article" date="2012" name="Genome Biol. Evol.">
        <title>Genome Sequence of the Mesophilic Thermotogales Bacterium Mesotoga prima MesG1.Ag.4.2 Reveals the Largest Thermotogales Genome To Date.</title>
        <authorList>
            <person name="Zhaxybayeva O."/>
            <person name="Swithers K.S."/>
            <person name="Foght J."/>
            <person name="Green A.G."/>
            <person name="Bruce D."/>
            <person name="Detter C."/>
            <person name="Han S."/>
            <person name="Teshima H."/>
            <person name="Han J."/>
            <person name="Woyke T."/>
            <person name="Pitluck S."/>
            <person name="Nolan M."/>
            <person name="Ivanova N."/>
            <person name="Pati A."/>
            <person name="Land M.L."/>
            <person name="Dlutek M."/>
            <person name="Doolittle W.F."/>
            <person name="Noll K.M."/>
            <person name="Nesbo C.L."/>
        </authorList>
    </citation>
    <scope>NUCLEOTIDE SEQUENCE [LARGE SCALE GENOMIC DNA]</scope>
    <source>
        <strain evidence="11">mesG1.Ag.4.2</strain>
    </source>
</reference>
<dbReference type="STRING" id="660470.Theba_0339"/>
<dbReference type="SMART" id="SM00359">
    <property type="entry name" value="PUA"/>
    <property type="match status" value="1"/>
</dbReference>
<protein>
    <submittedName>
        <fullName evidence="10">Putative SAM-dependent methyltransferase</fullName>
    </submittedName>
</protein>
<dbReference type="Proteomes" id="UP000002881">
    <property type="component" value="Chromosome"/>
</dbReference>
<evidence type="ECO:0000256" key="3">
    <source>
        <dbReference type="ARBA" id="ARBA00022552"/>
    </source>
</evidence>
<dbReference type="SUPFAM" id="SSF88697">
    <property type="entry name" value="PUA domain-like"/>
    <property type="match status" value="1"/>
</dbReference>
<gene>
    <name evidence="10" type="ORF">Theba_0339</name>
</gene>
<dbReference type="GeneID" id="87106193"/>
<dbReference type="InterPro" id="IPR015947">
    <property type="entry name" value="PUA-like_sf"/>
</dbReference>
<dbReference type="Gene3D" id="2.30.130.10">
    <property type="entry name" value="PUA domain"/>
    <property type="match status" value="1"/>
</dbReference>
<dbReference type="Gene3D" id="3.30.750.80">
    <property type="entry name" value="RNA methyltransferase domain (HRMD) like"/>
    <property type="match status" value="1"/>
</dbReference>
<accession>I2F2B5</accession>
<evidence type="ECO:0000256" key="7">
    <source>
        <dbReference type="ARBA" id="ARBA00022884"/>
    </source>
</evidence>
<dbReference type="CDD" id="cd21153">
    <property type="entry name" value="PUA_RlmI"/>
    <property type="match status" value="1"/>
</dbReference>
<dbReference type="HOGENOM" id="CLU_014042_0_0_0"/>
<dbReference type="SUPFAM" id="SSF53335">
    <property type="entry name" value="S-adenosyl-L-methionine-dependent methyltransferases"/>
    <property type="match status" value="1"/>
</dbReference>
<dbReference type="Pfam" id="PF10672">
    <property type="entry name" value="Methyltrans_SAM"/>
    <property type="match status" value="1"/>
</dbReference>
<dbReference type="InterPro" id="IPR041532">
    <property type="entry name" value="RlmI-like_PUA"/>
</dbReference>
<dbReference type="GO" id="GO:0032259">
    <property type="term" value="P:methylation"/>
    <property type="evidence" value="ECO:0007669"/>
    <property type="project" value="UniProtKB-KW"/>
</dbReference>
<dbReference type="Gene3D" id="3.40.50.150">
    <property type="entry name" value="Vaccinia Virus protein VP39"/>
    <property type="match status" value="1"/>
</dbReference>
<comment type="subcellular location">
    <subcellularLocation>
        <location evidence="1">Cytoplasm</location>
    </subcellularLocation>
</comment>
<dbReference type="InterPro" id="IPR019614">
    <property type="entry name" value="SAM-dep_methyl-trfase"/>
</dbReference>